<accession>A0A1I1U8C1</accession>
<dbReference type="Gene3D" id="3.30.300.210">
    <property type="entry name" value="Nutrient germinant receptor protein C, domain 3"/>
    <property type="match status" value="1"/>
</dbReference>
<evidence type="ECO:0000256" key="3">
    <source>
        <dbReference type="ARBA" id="ARBA00022544"/>
    </source>
</evidence>
<dbReference type="InterPro" id="IPR046953">
    <property type="entry name" value="Spore_GerAC-like_C"/>
</dbReference>
<keyword evidence="4" id="KW-0732">Signal</keyword>
<keyword evidence="12" id="KW-1185">Reference proteome</keyword>
<comment type="subcellular location">
    <subcellularLocation>
        <location evidence="1">Membrane</location>
        <topology evidence="1">Lipid-anchor</topology>
    </subcellularLocation>
</comment>
<feature type="domain" description="Spore germination protein N-terminal" evidence="10">
    <location>
        <begin position="22"/>
        <end position="198"/>
    </location>
</feature>
<evidence type="ECO:0000256" key="8">
    <source>
        <dbReference type="SAM" id="MobiDB-lite"/>
    </source>
</evidence>
<dbReference type="NCBIfam" id="TIGR02887">
    <property type="entry name" value="spore_ger_x_C"/>
    <property type="match status" value="1"/>
</dbReference>
<dbReference type="GO" id="GO:0009847">
    <property type="term" value="P:spore germination"/>
    <property type="evidence" value="ECO:0007669"/>
    <property type="project" value="InterPro"/>
</dbReference>
<dbReference type="Pfam" id="PF25198">
    <property type="entry name" value="Spore_GerAC_N"/>
    <property type="match status" value="1"/>
</dbReference>
<evidence type="ECO:0000313" key="11">
    <source>
        <dbReference type="EMBL" id="SFD64983.1"/>
    </source>
</evidence>
<evidence type="ECO:0000256" key="6">
    <source>
        <dbReference type="ARBA" id="ARBA00023139"/>
    </source>
</evidence>
<dbReference type="Pfam" id="PF05504">
    <property type="entry name" value="Spore_GerAC"/>
    <property type="match status" value="1"/>
</dbReference>
<feature type="region of interest" description="Disordered" evidence="8">
    <location>
        <begin position="201"/>
        <end position="222"/>
    </location>
</feature>
<feature type="compositionally biased region" description="Basic and acidic residues" evidence="8">
    <location>
        <begin position="213"/>
        <end position="222"/>
    </location>
</feature>
<name>A0A1I1U8C1_9BACL</name>
<proteinExistence type="inferred from homology"/>
<dbReference type="InterPro" id="IPR008844">
    <property type="entry name" value="Spore_GerAC-like"/>
</dbReference>
<dbReference type="EMBL" id="FOMT01000001">
    <property type="protein sequence ID" value="SFD64983.1"/>
    <property type="molecule type" value="Genomic_DNA"/>
</dbReference>
<evidence type="ECO:0000259" key="10">
    <source>
        <dbReference type="Pfam" id="PF25198"/>
    </source>
</evidence>
<protein>
    <submittedName>
        <fullName evidence="11">Spore germination protein KC</fullName>
    </submittedName>
</protein>
<comment type="similarity">
    <text evidence="2">Belongs to the GerABKC lipoprotein family.</text>
</comment>
<dbReference type="GO" id="GO:0016020">
    <property type="term" value="C:membrane"/>
    <property type="evidence" value="ECO:0007669"/>
    <property type="project" value="UniProtKB-SubCell"/>
</dbReference>
<evidence type="ECO:0000259" key="9">
    <source>
        <dbReference type="Pfam" id="PF05504"/>
    </source>
</evidence>
<dbReference type="InterPro" id="IPR038501">
    <property type="entry name" value="Spore_GerAC_C_sf"/>
</dbReference>
<dbReference type="RefSeq" id="WP_091181309.1">
    <property type="nucleotide sequence ID" value="NZ_FOMT01000001.1"/>
</dbReference>
<keyword evidence="6" id="KW-0564">Palmitate</keyword>
<evidence type="ECO:0000256" key="4">
    <source>
        <dbReference type="ARBA" id="ARBA00022729"/>
    </source>
</evidence>
<evidence type="ECO:0000256" key="1">
    <source>
        <dbReference type="ARBA" id="ARBA00004635"/>
    </source>
</evidence>
<sequence length="406" mass="45023">MIKKWYSRGFILFFLFLSGCWDSSEINEMAIELAWGIDKASDKKVMISAQAIIPSKLGGGQNNGASGGSNGKPFFVATGNGMNTLDAVQRMQTKLSRQVFRGHRRVIVIGEAMARQGIKEVFDTYTRDPNLKLRTDIFVVKGDTAKNFLQVSYPLENIPGLGASGEFTQMGSPAEMGMLNFLLSATSAGASPTLPAIAIATNSSLQNEEDQDDRPKSGREGFRIDGSAVFNKDLKLEGYLNLKEDQAVRWVMGNLKELTVTATVPDEKGNVSMNVYKVSSKIQPVLQSDKLRIYITLAGQGAIRENNTRLDLTRTENVKLLQSALNKDAEERVRQTIAKVQQNYGADIFGFSDVIRRKNLPLWKSVKNNWEEEFREAEISVTAKIKVRRIGVTGPSLHLNPHETEK</sequence>
<dbReference type="Proteomes" id="UP000198855">
    <property type="component" value="Unassembled WGS sequence"/>
</dbReference>
<keyword evidence="3" id="KW-0309">Germination</keyword>
<dbReference type="STRING" id="1045775.SAMN05216378_0832"/>
<keyword evidence="5" id="KW-0472">Membrane</keyword>
<dbReference type="PROSITE" id="PS51257">
    <property type="entry name" value="PROKAR_LIPOPROTEIN"/>
    <property type="match status" value="1"/>
</dbReference>
<evidence type="ECO:0000313" key="12">
    <source>
        <dbReference type="Proteomes" id="UP000198855"/>
    </source>
</evidence>
<dbReference type="OrthoDB" id="9816067at2"/>
<evidence type="ECO:0000256" key="7">
    <source>
        <dbReference type="ARBA" id="ARBA00023288"/>
    </source>
</evidence>
<dbReference type="PANTHER" id="PTHR35789:SF1">
    <property type="entry name" value="SPORE GERMINATION PROTEIN B3"/>
    <property type="match status" value="1"/>
</dbReference>
<evidence type="ECO:0000256" key="5">
    <source>
        <dbReference type="ARBA" id="ARBA00023136"/>
    </source>
</evidence>
<evidence type="ECO:0000256" key="2">
    <source>
        <dbReference type="ARBA" id="ARBA00007886"/>
    </source>
</evidence>
<dbReference type="PANTHER" id="PTHR35789">
    <property type="entry name" value="SPORE GERMINATION PROTEIN B3"/>
    <property type="match status" value="1"/>
</dbReference>
<organism evidence="11 12">
    <name type="scientific">Paenibacillus catalpae</name>
    <dbReference type="NCBI Taxonomy" id="1045775"/>
    <lineage>
        <taxon>Bacteria</taxon>
        <taxon>Bacillati</taxon>
        <taxon>Bacillota</taxon>
        <taxon>Bacilli</taxon>
        <taxon>Bacillales</taxon>
        <taxon>Paenibacillaceae</taxon>
        <taxon>Paenibacillus</taxon>
    </lineage>
</organism>
<dbReference type="AlphaFoldDB" id="A0A1I1U8C1"/>
<keyword evidence="7" id="KW-0449">Lipoprotein</keyword>
<dbReference type="InterPro" id="IPR057336">
    <property type="entry name" value="GerAC_N"/>
</dbReference>
<feature type="domain" description="Spore germination GerAC-like C-terminal" evidence="9">
    <location>
        <begin position="225"/>
        <end position="391"/>
    </location>
</feature>
<reference evidence="12" key="1">
    <citation type="submission" date="2016-10" db="EMBL/GenBank/DDBJ databases">
        <authorList>
            <person name="Varghese N."/>
            <person name="Submissions S."/>
        </authorList>
    </citation>
    <scope>NUCLEOTIDE SEQUENCE [LARGE SCALE GENOMIC DNA]</scope>
    <source>
        <strain evidence="12">CGMCC 1.10784</strain>
    </source>
</reference>
<gene>
    <name evidence="11" type="ORF">SAMN05216378_0832</name>
</gene>